<dbReference type="Pfam" id="PF00004">
    <property type="entry name" value="AAA"/>
    <property type="match status" value="1"/>
</dbReference>
<keyword evidence="6" id="KW-0131">Cell cycle</keyword>
<dbReference type="InterPro" id="IPR050311">
    <property type="entry name" value="ORC1/CDC6"/>
</dbReference>
<dbReference type="PANTHER" id="PTHR10763">
    <property type="entry name" value="CELL DIVISION CONTROL PROTEIN 6-RELATED"/>
    <property type="match status" value="1"/>
</dbReference>
<dbReference type="SUPFAM" id="SSF52540">
    <property type="entry name" value="P-loop containing nucleoside triphosphate hydrolases"/>
    <property type="match status" value="1"/>
</dbReference>
<dbReference type="PIRSF" id="PIRSF001767">
    <property type="entry name" value="Cdc6"/>
    <property type="match status" value="1"/>
</dbReference>
<dbReference type="AlphaFoldDB" id="A0A087U833"/>
<dbReference type="GO" id="GO:0005634">
    <property type="term" value="C:nucleus"/>
    <property type="evidence" value="ECO:0007669"/>
    <property type="project" value="UniProtKB-SubCell"/>
</dbReference>
<dbReference type="PANTHER" id="PTHR10763:SF26">
    <property type="entry name" value="CELL DIVISION CONTROL PROTEIN 6 HOMOLOG"/>
    <property type="match status" value="1"/>
</dbReference>
<evidence type="ECO:0000256" key="1">
    <source>
        <dbReference type="ARBA" id="ARBA00004123"/>
    </source>
</evidence>
<dbReference type="InterPro" id="IPR054425">
    <property type="entry name" value="Cdc6_ORC1-like_ATPase_lid"/>
</dbReference>
<sequence length="374" mass="42413">MYISGAPGTGKTSCLMHVMSSLEKKISHAFLNCMSVSNPENIYKNISMKLRLSSKITNSKNIKKALEKYILSSPIMTVLILDEIDQLDCKGQQILYSLFEWPQMPKSTLILIGIANALDMTDRMLPRLHAFKYEPVLLHFQPYTKDQIVAILEDRLSSLQCNGISIIKPLAIQFCARKIAASTGDIRKALDVCRRAIEMVETNAKRQLTLKATFDDRCNPGSPMKRIPGQWQSIDLSEISSILHEVYGSRLQTFDSSKRVAMPLQHMILLCTLVLMKKHCKIQDTNLGKVYDVYRRVCKKREITEVPECTFHGICKLVESRGFIELKTAKVARMSKIILKIDETEAEHVMQDKAMLRSILADKSVLSNSLKLVF</sequence>
<accession>A0A087U833</accession>
<dbReference type="InterPro" id="IPR036390">
    <property type="entry name" value="WH_DNA-bd_sf"/>
</dbReference>
<evidence type="ECO:0000256" key="4">
    <source>
        <dbReference type="ARBA" id="ARBA00022705"/>
    </source>
</evidence>
<evidence type="ECO:0000256" key="6">
    <source>
        <dbReference type="ARBA" id="ARBA00023306"/>
    </source>
</evidence>
<dbReference type="GO" id="GO:0033314">
    <property type="term" value="P:mitotic DNA replication checkpoint signaling"/>
    <property type="evidence" value="ECO:0007669"/>
    <property type="project" value="TreeGrafter"/>
</dbReference>
<evidence type="ECO:0000256" key="2">
    <source>
        <dbReference type="ARBA" id="ARBA00006184"/>
    </source>
</evidence>
<dbReference type="Gene3D" id="1.10.10.10">
    <property type="entry name" value="Winged helix-like DNA-binding domain superfamily/Winged helix DNA-binding domain"/>
    <property type="match status" value="1"/>
</dbReference>
<keyword evidence="9" id="KW-1185">Reference proteome</keyword>
<feature type="domain" description="Cdc6 C-terminal" evidence="7">
    <location>
        <begin position="270"/>
        <end position="350"/>
    </location>
</feature>
<dbReference type="SUPFAM" id="SSF46785">
    <property type="entry name" value="Winged helix' DNA-binding domain"/>
    <property type="match status" value="1"/>
</dbReference>
<dbReference type="InterPro" id="IPR036388">
    <property type="entry name" value="WH-like_DNA-bd_sf"/>
</dbReference>
<dbReference type="Pfam" id="PF09079">
    <property type="entry name" value="WHD_Cdc6"/>
    <property type="match status" value="1"/>
</dbReference>
<evidence type="ECO:0000256" key="3">
    <source>
        <dbReference type="ARBA" id="ARBA00022618"/>
    </source>
</evidence>
<evidence type="ECO:0000313" key="8">
    <source>
        <dbReference type="EMBL" id="KFM73522.1"/>
    </source>
</evidence>
<dbReference type="Gene3D" id="3.40.50.300">
    <property type="entry name" value="P-loop containing nucleotide triphosphate hydrolases"/>
    <property type="match status" value="1"/>
</dbReference>
<dbReference type="InterPro" id="IPR003959">
    <property type="entry name" value="ATPase_AAA_core"/>
</dbReference>
<dbReference type="InterPro" id="IPR016314">
    <property type="entry name" value="Cdc6/18"/>
</dbReference>
<dbReference type="CDD" id="cd00009">
    <property type="entry name" value="AAA"/>
    <property type="match status" value="1"/>
</dbReference>
<dbReference type="OrthoDB" id="1926878at2759"/>
<evidence type="ECO:0000259" key="7">
    <source>
        <dbReference type="SMART" id="SM01074"/>
    </source>
</evidence>
<dbReference type="GO" id="GO:0003688">
    <property type="term" value="F:DNA replication origin binding"/>
    <property type="evidence" value="ECO:0007669"/>
    <property type="project" value="TreeGrafter"/>
</dbReference>
<reference evidence="8 9" key="1">
    <citation type="submission" date="2013-11" db="EMBL/GenBank/DDBJ databases">
        <title>Genome sequencing of Stegodyphus mimosarum.</title>
        <authorList>
            <person name="Bechsgaard J."/>
        </authorList>
    </citation>
    <scope>NUCLEOTIDE SEQUENCE [LARGE SCALE GENOMIC DNA]</scope>
</reference>
<dbReference type="GO" id="GO:0051301">
    <property type="term" value="P:cell division"/>
    <property type="evidence" value="ECO:0007669"/>
    <property type="project" value="UniProtKB-KW"/>
</dbReference>
<dbReference type="Pfam" id="PF22606">
    <property type="entry name" value="Cdc6-ORC-like_ATPase_lid"/>
    <property type="match status" value="1"/>
</dbReference>
<evidence type="ECO:0000313" key="9">
    <source>
        <dbReference type="Proteomes" id="UP000054359"/>
    </source>
</evidence>
<keyword evidence="4" id="KW-0235">DNA replication</keyword>
<dbReference type="Proteomes" id="UP000054359">
    <property type="component" value="Unassembled WGS sequence"/>
</dbReference>
<dbReference type="GO" id="GO:0016887">
    <property type="term" value="F:ATP hydrolysis activity"/>
    <property type="evidence" value="ECO:0007669"/>
    <property type="project" value="InterPro"/>
</dbReference>
<dbReference type="EMBL" id="KK118642">
    <property type="protein sequence ID" value="KFM73522.1"/>
    <property type="molecule type" value="Genomic_DNA"/>
</dbReference>
<comment type="similarity">
    <text evidence="2">Belongs to the CDC6/cdc18 family.</text>
</comment>
<proteinExistence type="inferred from homology"/>
<evidence type="ECO:0000256" key="5">
    <source>
        <dbReference type="ARBA" id="ARBA00023242"/>
    </source>
</evidence>
<feature type="non-terminal residue" evidence="8">
    <location>
        <position position="374"/>
    </location>
</feature>
<keyword evidence="3 8" id="KW-0132">Cell division</keyword>
<gene>
    <name evidence="8" type="ORF">X975_06769</name>
</gene>
<dbReference type="InterPro" id="IPR015163">
    <property type="entry name" value="Cdc6_C"/>
</dbReference>
<dbReference type="InterPro" id="IPR027417">
    <property type="entry name" value="P-loop_NTPase"/>
</dbReference>
<dbReference type="Gene3D" id="1.10.8.60">
    <property type="match status" value="1"/>
</dbReference>
<name>A0A087U833_STEMI</name>
<dbReference type="GO" id="GO:0005524">
    <property type="term" value="F:ATP binding"/>
    <property type="evidence" value="ECO:0007669"/>
    <property type="project" value="InterPro"/>
</dbReference>
<dbReference type="SMART" id="SM01074">
    <property type="entry name" value="Cdc6_C"/>
    <property type="match status" value="1"/>
</dbReference>
<comment type="subcellular location">
    <subcellularLocation>
        <location evidence="1">Nucleus</location>
    </subcellularLocation>
</comment>
<dbReference type="STRING" id="407821.A0A087U833"/>
<keyword evidence="5" id="KW-0539">Nucleus</keyword>
<organism evidence="8 9">
    <name type="scientific">Stegodyphus mimosarum</name>
    <name type="common">African social velvet spider</name>
    <dbReference type="NCBI Taxonomy" id="407821"/>
    <lineage>
        <taxon>Eukaryota</taxon>
        <taxon>Metazoa</taxon>
        <taxon>Ecdysozoa</taxon>
        <taxon>Arthropoda</taxon>
        <taxon>Chelicerata</taxon>
        <taxon>Arachnida</taxon>
        <taxon>Araneae</taxon>
        <taxon>Araneomorphae</taxon>
        <taxon>Entelegynae</taxon>
        <taxon>Eresoidea</taxon>
        <taxon>Eresidae</taxon>
        <taxon>Stegodyphus</taxon>
    </lineage>
</organism>
<dbReference type="OMA" id="HIFKQQK"/>
<protein>
    <submittedName>
        <fullName evidence="8">Cell division control protein 6-like protein</fullName>
    </submittedName>
</protein>
<dbReference type="GO" id="GO:0006270">
    <property type="term" value="P:DNA replication initiation"/>
    <property type="evidence" value="ECO:0007669"/>
    <property type="project" value="InterPro"/>
</dbReference>